<dbReference type="AlphaFoldDB" id="W9HNZ9"/>
<evidence type="ECO:0008006" key="3">
    <source>
        <dbReference type="Google" id="ProtNLM"/>
    </source>
</evidence>
<dbReference type="OrthoDB" id="4491390at2759"/>
<evidence type="ECO:0000313" key="2">
    <source>
        <dbReference type="Proteomes" id="UP000030753"/>
    </source>
</evidence>
<reference evidence="1 2" key="1">
    <citation type="submission" date="2011-06" db="EMBL/GenBank/DDBJ databases">
        <title>The Genome Sequence of Fusarium oxysporum FOSC 3-a.</title>
        <authorList>
            <consortium name="The Broad Institute Genome Sequencing Platform"/>
            <person name="Ma L.-J."/>
            <person name="Gale L.R."/>
            <person name="Schwartz D.C."/>
            <person name="Zhou S."/>
            <person name="Corby-Kistler H."/>
            <person name="Young S.K."/>
            <person name="Zeng Q."/>
            <person name="Gargeya S."/>
            <person name="Fitzgerald M."/>
            <person name="Haas B."/>
            <person name="Abouelleil A."/>
            <person name="Alvarado L."/>
            <person name="Arachchi H.M."/>
            <person name="Berlin A."/>
            <person name="Brown A."/>
            <person name="Chapman S.B."/>
            <person name="Chen Z."/>
            <person name="Dunbar C."/>
            <person name="Freedman E."/>
            <person name="Gearin G."/>
            <person name="Gellesch M."/>
            <person name="Goldberg J."/>
            <person name="Griggs A."/>
            <person name="Gujja S."/>
            <person name="Heiman D."/>
            <person name="Howarth C."/>
            <person name="Larson L."/>
            <person name="Lui A."/>
            <person name="MacDonald P.J.P."/>
            <person name="Mehta T."/>
            <person name="Montmayeur A."/>
            <person name="Murphy C."/>
            <person name="Neiman D."/>
            <person name="Pearson M."/>
            <person name="Priest M."/>
            <person name="Roberts A."/>
            <person name="Saif S."/>
            <person name="Shea T."/>
            <person name="Shenoy N."/>
            <person name="Sisk P."/>
            <person name="Stolte C."/>
            <person name="Sykes S."/>
            <person name="Wortman J."/>
            <person name="Nusbaum C."/>
            <person name="Birren B."/>
        </authorList>
    </citation>
    <scope>NUCLEOTIDE SEQUENCE [LARGE SCALE GENOMIC DNA]</scope>
    <source>
        <strain evidence="2">FOSC 3-a</strain>
    </source>
</reference>
<dbReference type="Proteomes" id="UP000030753">
    <property type="component" value="Unassembled WGS sequence"/>
</dbReference>
<name>W9HNZ9_FUSOX</name>
<dbReference type="HOGENOM" id="CLU_021599_0_0_1"/>
<protein>
    <recommendedName>
        <fullName evidence="3">Transcription factor domain-containing protein</fullName>
    </recommendedName>
</protein>
<accession>W9HNZ9</accession>
<dbReference type="PANTHER" id="PTHR38111">
    <property type="entry name" value="ZN(2)-C6 FUNGAL-TYPE DOMAIN-CONTAINING PROTEIN-RELATED"/>
    <property type="match status" value="1"/>
</dbReference>
<proteinExistence type="predicted"/>
<sequence>MNALALSITSYNTGKQLTKSIYLSYVHTLRLLQNDLRISRTCYNVEQVAAVMCIALLEVSSPTTPGSWLVHIDGVGELIQLSSPDLFSTGIQHKMFIGIRPLIVLQAMLCRKSTFLANEAWIKKPFEFHKQSTLQNLLDLAVTIPGILEEIDALDDQPADTVSTAAKASITQLIKIRMKLESWANDFEAESSTPQYEDPQNQHGTLRYPNLTTANTFTHLWAFQIICMSHIQNLLARFPELSGFGIILSPSALRKSCIRLSMKILQSMKYLIRKEFLLYGRFSVWLPLNMAYHSLNVDQEGIAVLQNLETSAIRDINIEMKTHFRNIKGEWMIRPK</sequence>
<evidence type="ECO:0000313" key="1">
    <source>
        <dbReference type="EMBL" id="EWY84353.1"/>
    </source>
</evidence>
<dbReference type="EMBL" id="JH717847">
    <property type="protein sequence ID" value="EWY84353.1"/>
    <property type="molecule type" value="Genomic_DNA"/>
</dbReference>
<organism evidence="1 2">
    <name type="scientific">Fusarium oxysporum NRRL 32931</name>
    <dbReference type="NCBI Taxonomy" id="660029"/>
    <lineage>
        <taxon>Eukaryota</taxon>
        <taxon>Fungi</taxon>
        <taxon>Dikarya</taxon>
        <taxon>Ascomycota</taxon>
        <taxon>Pezizomycotina</taxon>
        <taxon>Sordariomycetes</taxon>
        <taxon>Hypocreomycetidae</taxon>
        <taxon>Hypocreales</taxon>
        <taxon>Nectriaceae</taxon>
        <taxon>Fusarium</taxon>
        <taxon>Fusarium oxysporum species complex</taxon>
    </lineage>
</organism>
<dbReference type="InterPro" id="IPR053178">
    <property type="entry name" value="Osmoadaptation_assoc"/>
</dbReference>
<gene>
    <name evidence="1" type="ORF">FOYG_14105</name>
</gene>
<dbReference type="PANTHER" id="PTHR38111:SF9">
    <property type="entry name" value="ZN(2)-C6 FUNGAL-TYPE DOMAIN-CONTAINING PROTEIN"/>
    <property type="match status" value="1"/>
</dbReference>